<accession>A0A0L1JMS8</accession>
<evidence type="ECO:0000313" key="3">
    <source>
        <dbReference type="EMBL" id="KNG93012.1"/>
    </source>
</evidence>
<dbReference type="AlphaFoldDB" id="A0A0L1JMS8"/>
<dbReference type="OrthoDB" id="7868372at2"/>
<dbReference type="InterPro" id="IPR005632">
    <property type="entry name" value="Chaperone_Skp"/>
</dbReference>
<comment type="caution">
    <text evidence="3">The sequence shown here is derived from an EMBL/GenBank/DDBJ whole genome shotgun (WGS) entry which is preliminary data.</text>
</comment>
<evidence type="ECO:0008006" key="5">
    <source>
        <dbReference type="Google" id="ProtNLM"/>
    </source>
</evidence>
<evidence type="ECO:0000256" key="2">
    <source>
        <dbReference type="SAM" id="SignalP"/>
    </source>
</evidence>
<keyword evidence="2" id="KW-0732">Signal</keyword>
<sequence>MLRLLTLCAALVLGQAALAQPAAGVPQVPVLVIEFDRLISDSRPGRRILAELDAQRDALVSENERIEQELTDEERRLTEQRAQLPAEEFRALAEAFDTKVTAIRTAQDEKARVLTTSAEQRQQRFLEAVRPILAQIMVEAGADVMIERGTTILVDDNVIITDLAIQRIDAALGQPDE</sequence>
<dbReference type="Proteomes" id="UP000036938">
    <property type="component" value="Unassembled WGS sequence"/>
</dbReference>
<name>A0A0L1JMS8_9RHOB</name>
<keyword evidence="1" id="KW-0175">Coiled coil</keyword>
<feature type="signal peptide" evidence="2">
    <location>
        <begin position="1"/>
        <end position="19"/>
    </location>
</feature>
<proteinExistence type="predicted"/>
<dbReference type="SMART" id="SM00935">
    <property type="entry name" value="OmpH"/>
    <property type="match status" value="1"/>
</dbReference>
<feature type="chain" id="PRO_5005554064" description="Outer membrane chaperone Skp" evidence="2">
    <location>
        <begin position="20"/>
        <end position="177"/>
    </location>
</feature>
<evidence type="ECO:0000256" key="1">
    <source>
        <dbReference type="SAM" id="Coils"/>
    </source>
</evidence>
<dbReference type="SUPFAM" id="SSF111384">
    <property type="entry name" value="OmpH-like"/>
    <property type="match status" value="1"/>
</dbReference>
<dbReference type="STRING" id="1317121.ATO11_13890"/>
<gene>
    <name evidence="3" type="ORF">ATO11_13890</name>
</gene>
<keyword evidence="4" id="KW-1185">Reference proteome</keyword>
<evidence type="ECO:0000313" key="4">
    <source>
        <dbReference type="Proteomes" id="UP000036938"/>
    </source>
</evidence>
<organism evidence="3 4">
    <name type="scientific">Pseudaestuariivita atlantica</name>
    <dbReference type="NCBI Taxonomy" id="1317121"/>
    <lineage>
        <taxon>Bacteria</taxon>
        <taxon>Pseudomonadati</taxon>
        <taxon>Pseudomonadota</taxon>
        <taxon>Alphaproteobacteria</taxon>
        <taxon>Rhodobacterales</taxon>
        <taxon>Paracoccaceae</taxon>
        <taxon>Pseudaestuariivita</taxon>
    </lineage>
</organism>
<dbReference type="Pfam" id="PF03938">
    <property type="entry name" value="OmpH"/>
    <property type="match status" value="1"/>
</dbReference>
<feature type="coiled-coil region" evidence="1">
    <location>
        <begin position="49"/>
        <end position="83"/>
    </location>
</feature>
<reference evidence="3 4" key="1">
    <citation type="journal article" date="2015" name="Int. J. Syst. Evol. Microbiol.">
        <title>Aestuariivita atlantica sp. nov., isolated from deep sea sediment of the Atlantic Ocean.</title>
        <authorList>
            <person name="Li G."/>
            <person name="Lai Q."/>
            <person name="Du Y."/>
            <person name="Liu X."/>
            <person name="Sun F."/>
            <person name="Shao Z."/>
        </authorList>
    </citation>
    <scope>NUCLEOTIDE SEQUENCE [LARGE SCALE GENOMIC DNA]</scope>
    <source>
        <strain evidence="3 4">22II-S11-z3</strain>
    </source>
</reference>
<dbReference type="EMBL" id="AQQZ01000006">
    <property type="protein sequence ID" value="KNG93012.1"/>
    <property type="molecule type" value="Genomic_DNA"/>
</dbReference>
<dbReference type="RefSeq" id="WP_050531502.1">
    <property type="nucleotide sequence ID" value="NZ_AQQZ01000006.1"/>
</dbReference>
<protein>
    <recommendedName>
        <fullName evidence="5">Outer membrane chaperone Skp</fullName>
    </recommendedName>
</protein>
<dbReference type="GO" id="GO:0051082">
    <property type="term" value="F:unfolded protein binding"/>
    <property type="evidence" value="ECO:0007669"/>
    <property type="project" value="InterPro"/>
</dbReference>
<dbReference type="InterPro" id="IPR024930">
    <property type="entry name" value="Skp_dom_sf"/>
</dbReference>
<dbReference type="Gene3D" id="3.30.910.20">
    <property type="entry name" value="Skp domain"/>
    <property type="match status" value="1"/>
</dbReference>